<dbReference type="RefSeq" id="WP_163735072.1">
    <property type="nucleotide sequence ID" value="NZ_JAAGOA010000004.1"/>
</dbReference>
<accession>A0A6L9S4N7</accession>
<name>A0A6L9S4N7_9ACTN</name>
<dbReference type="Pfam" id="PF13338">
    <property type="entry name" value="AbiEi_4"/>
    <property type="match status" value="1"/>
</dbReference>
<proteinExistence type="predicted"/>
<dbReference type="Proteomes" id="UP000475214">
    <property type="component" value="Unassembled WGS sequence"/>
</dbReference>
<comment type="caution">
    <text evidence="2">The sequence shown here is derived from an EMBL/GenBank/DDBJ whole genome shotgun (WGS) entry which is preliminary data.</text>
</comment>
<dbReference type="InterPro" id="IPR025159">
    <property type="entry name" value="AbiEi_N"/>
</dbReference>
<sequence>MIGVEGVHKVADLLRGGMTRSAIAHALRTGRLVRVRRGVYCESAVWDRSASSPVRRHAIEIHAALLAMGKRGWASGYSAALLLRLPTPKGEPSDVELSFPRRTQSRRSYPGLRVRAATVVEGDVVAIDGVPVTSPTRTALDLGRNRGFAAGLIVADAALRRELTTSRQLEEAARRMSGWRGGSNVRLVAEHASGMRESPGESLSFAAFVDAGIPLPECNVWVVDEGPSGIRSDFLWRAHRLVGEVDGYVKYRDPLWSPRDHVLVNEKKRQLRIEEAGLVVVRWTPTEIMHQPEVVLERIVRQSHVAASMYGVPPLSWG</sequence>
<organism evidence="2 3">
    <name type="scientific">Phytoactinopolyspora halotolerans</name>
    <dbReference type="NCBI Taxonomy" id="1981512"/>
    <lineage>
        <taxon>Bacteria</taxon>
        <taxon>Bacillati</taxon>
        <taxon>Actinomycetota</taxon>
        <taxon>Actinomycetes</taxon>
        <taxon>Jiangellales</taxon>
        <taxon>Jiangellaceae</taxon>
        <taxon>Phytoactinopolyspora</taxon>
    </lineage>
</organism>
<dbReference type="AlphaFoldDB" id="A0A6L9S4N7"/>
<dbReference type="EMBL" id="JAAGOA010000004">
    <property type="protein sequence ID" value="NEE00059.1"/>
    <property type="molecule type" value="Genomic_DNA"/>
</dbReference>
<protein>
    <submittedName>
        <fullName evidence="2">Type IV toxin-antitoxin system AbiEi family antitoxin domain-containing protein</fullName>
    </submittedName>
</protein>
<evidence type="ECO:0000259" key="1">
    <source>
        <dbReference type="Pfam" id="PF13338"/>
    </source>
</evidence>
<gene>
    <name evidence="2" type="ORF">G1H10_07740</name>
</gene>
<evidence type="ECO:0000313" key="2">
    <source>
        <dbReference type="EMBL" id="NEE00059.1"/>
    </source>
</evidence>
<feature type="domain" description="AbiEi antitoxin N-terminal" evidence="1">
    <location>
        <begin position="11"/>
        <end position="41"/>
    </location>
</feature>
<reference evidence="2 3" key="1">
    <citation type="submission" date="2020-02" db="EMBL/GenBank/DDBJ databases">
        <authorList>
            <person name="Li X.-J."/>
            <person name="Han X.-M."/>
        </authorList>
    </citation>
    <scope>NUCLEOTIDE SEQUENCE [LARGE SCALE GENOMIC DNA]</scope>
    <source>
        <strain evidence="2 3">CCTCC AB 2017055</strain>
    </source>
</reference>
<evidence type="ECO:0000313" key="3">
    <source>
        <dbReference type="Proteomes" id="UP000475214"/>
    </source>
</evidence>
<keyword evidence="3" id="KW-1185">Reference proteome</keyword>